<feature type="binding site" evidence="10 14">
    <location>
        <position position="82"/>
    </location>
    <ligand>
        <name>substrate</name>
    </ligand>
</feature>
<comment type="cofactor">
    <cofactor evidence="3">
        <name>Co(2+)</name>
        <dbReference type="ChEBI" id="CHEBI:48828"/>
    </cofactor>
</comment>
<dbReference type="Proteomes" id="UP001238163">
    <property type="component" value="Unassembled WGS sequence"/>
</dbReference>
<dbReference type="CDD" id="cd00429">
    <property type="entry name" value="RPE"/>
    <property type="match status" value="1"/>
</dbReference>
<dbReference type="InterPro" id="IPR000056">
    <property type="entry name" value="Ribul_P_3_epim-like"/>
</dbReference>
<feature type="binding site" evidence="10 13">
    <location>
        <position position="192"/>
    </location>
    <ligand>
        <name>a divalent metal cation</name>
        <dbReference type="ChEBI" id="CHEBI:60240"/>
    </ligand>
</feature>
<dbReference type="Gene3D" id="3.20.20.70">
    <property type="entry name" value="Aldolase class I"/>
    <property type="match status" value="1"/>
</dbReference>
<evidence type="ECO:0000256" key="9">
    <source>
        <dbReference type="ARBA" id="ARBA00023235"/>
    </source>
</evidence>
<comment type="cofactor">
    <cofactor evidence="5">
        <name>Fe(2+)</name>
        <dbReference type="ChEBI" id="CHEBI:29033"/>
    </cofactor>
</comment>
<comment type="pathway">
    <text evidence="10">Carbohydrate degradation.</text>
</comment>
<dbReference type="InterPro" id="IPR013785">
    <property type="entry name" value="Aldolase_TIM"/>
</dbReference>
<organism evidence="15 16">
    <name type="scientific">Oligosphaera ethanolica</name>
    <dbReference type="NCBI Taxonomy" id="760260"/>
    <lineage>
        <taxon>Bacteria</taxon>
        <taxon>Pseudomonadati</taxon>
        <taxon>Lentisphaerota</taxon>
        <taxon>Oligosphaeria</taxon>
        <taxon>Oligosphaerales</taxon>
        <taxon>Oligosphaeraceae</taxon>
        <taxon>Oligosphaera</taxon>
    </lineage>
</organism>
<evidence type="ECO:0000313" key="16">
    <source>
        <dbReference type="Proteomes" id="UP001238163"/>
    </source>
</evidence>
<keyword evidence="13" id="KW-0862">Zinc</keyword>
<dbReference type="EC" id="5.1.3.1" evidence="7 10"/>
<dbReference type="AlphaFoldDB" id="A0AAE3VFW2"/>
<feature type="active site" description="Proton donor" evidence="10 12">
    <location>
        <position position="192"/>
    </location>
</feature>
<keyword evidence="13" id="KW-0464">Manganese</keyword>
<dbReference type="PANTHER" id="PTHR11749">
    <property type="entry name" value="RIBULOSE-5-PHOSPHATE-3-EPIMERASE"/>
    <property type="match status" value="1"/>
</dbReference>
<evidence type="ECO:0000256" key="14">
    <source>
        <dbReference type="PIRSR" id="PIRSR001461-3"/>
    </source>
</evidence>
<comment type="caution">
    <text evidence="15">The sequence shown here is derived from an EMBL/GenBank/DDBJ whole genome shotgun (WGS) entry which is preliminary data.</text>
</comment>
<feature type="active site" description="Proton acceptor" evidence="10 12">
    <location>
        <position position="51"/>
    </location>
</feature>
<feature type="binding site" evidence="10 14">
    <location>
        <begin position="214"/>
        <end position="215"/>
    </location>
    <ligand>
        <name>substrate</name>
    </ligand>
</feature>
<dbReference type="NCBIfam" id="TIGR01163">
    <property type="entry name" value="rpe"/>
    <property type="match status" value="1"/>
</dbReference>
<sequence length="235" mass="24726">MTETPQAKQPLTSLPGKALYIAPSILAADFSRLGDDLRQASTGGADMVHIDIMDGHFVPNLSMGPGVVQAIRPVTALPFDVHLMLSEPGRYLEPFVAAGADHLTIHVESRGDLPAIIAEIHRLGCSAGITLRPGTPAIALAPYLEMVEMVLVMTVEPGFGGQSFMAGQLPKITAIRRMMRDRGRDNMLLQVDGGVGSKTAQQVILAGANVLVAGSSVFNAPNGIQDAISGLRALV</sequence>
<dbReference type="HAMAP" id="MF_02227">
    <property type="entry name" value="RPE"/>
    <property type="match status" value="1"/>
</dbReference>
<evidence type="ECO:0000256" key="8">
    <source>
        <dbReference type="ARBA" id="ARBA00022723"/>
    </source>
</evidence>
<dbReference type="RefSeq" id="WP_307261197.1">
    <property type="nucleotide sequence ID" value="NZ_JAUSVL010000001.1"/>
</dbReference>
<dbReference type="Pfam" id="PF00834">
    <property type="entry name" value="Ribul_P_3_epim"/>
    <property type="match status" value="1"/>
</dbReference>
<dbReference type="PROSITE" id="PS01085">
    <property type="entry name" value="RIBUL_P_3_EPIMER_1"/>
    <property type="match status" value="1"/>
</dbReference>
<evidence type="ECO:0000256" key="7">
    <source>
        <dbReference type="ARBA" id="ARBA00013188"/>
    </source>
</evidence>
<feature type="binding site" evidence="14">
    <location>
        <position position="194"/>
    </location>
    <ligand>
        <name>substrate</name>
    </ligand>
</feature>
<dbReference type="InterPro" id="IPR011060">
    <property type="entry name" value="RibuloseP-bd_barrel"/>
</dbReference>
<evidence type="ECO:0000256" key="5">
    <source>
        <dbReference type="ARBA" id="ARBA00001954"/>
    </source>
</evidence>
<evidence type="ECO:0000256" key="1">
    <source>
        <dbReference type="ARBA" id="ARBA00001782"/>
    </source>
</evidence>
<proteinExistence type="inferred from homology"/>
<accession>A0AAE3VFW2</accession>
<evidence type="ECO:0000256" key="3">
    <source>
        <dbReference type="ARBA" id="ARBA00001941"/>
    </source>
</evidence>
<keyword evidence="10 11" id="KW-0119">Carbohydrate metabolism</keyword>
<dbReference type="GO" id="GO:0006098">
    <property type="term" value="P:pentose-phosphate shunt"/>
    <property type="evidence" value="ECO:0007669"/>
    <property type="project" value="UniProtKB-UniRule"/>
</dbReference>
<keyword evidence="16" id="KW-1185">Reference proteome</keyword>
<feature type="binding site" evidence="10 13">
    <location>
        <position position="49"/>
    </location>
    <ligand>
        <name>a divalent metal cation</name>
        <dbReference type="ChEBI" id="CHEBI:60240"/>
    </ligand>
</feature>
<dbReference type="GO" id="GO:0046872">
    <property type="term" value="F:metal ion binding"/>
    <property type="evidence" value="ECO:0007669"/>
    <property type="project" value="UniProtKB-UniRule"/>
</dbReference>
<evidence type="ECO:0000256" key="4">
    <source>
        <dbReference type="ARBA" id="ARBA00001947"/>
    </source>
</evidence>
<evidence type="ECO:0000256" key="12">
    <source>
        <dbReference type="PIRSR" id="PIRSR001461-1"/>
    </source>
</evidence>
<evidence type="ECO:0000256" key="11">
    <source>
        <dbReference type="PIRNR" id="PIRNR001461"/>
    </source>
</evidence>
<dbReference type="GO" id="GO:0005737">
    <property type="term" value="C:cytoplasm"/>
    <property type="evidence" value="ECO:0007669"/>
    <property type="project" value="UniProtKB-ARBA"/>
</dbReference>
<reference evidence="15" key="1">
    <citation type="submission" date="2023-07" db="EMBL/GenBank/DDBJ databases">
        <title>Genomic Encyclopedia of Type Strains, Phase IV (KMG-IV): sequencing the most valuable type-strain genomes for metagenomic binning, comparative biology and taxonomic classification.</title>
        <authorList>
            <person name="Goeker M."/>
        </authorList>
    </citation>
    <scope>NUCLEOTIDE SEQUENCE</scope>
    <source>
        <strain evidence="15">DSM 24202</strain>
    </source>
</reference>
<keyword evidence="8 10" id="KW-0479">Metal-binding</keyword>
<evidence type="ECO:0000256" key="10">
    <source>
        <dbReference type="HAMAP-Rule" id="MF_02227"/>
    </source>
</evidence>
<feature type="binding site" evidence="10 13">
    <location>
        <position position="82"/>
    </location>
    <ligand>
        <name>a divalent metal cation</name>
        <dbReference type="ChEBI" id="CHEBI:60240"/>
    </ligand>
</feature>
<comment type="function">
    <text evidence="10">Catalyzes the reversible epimerization of D-ribulose 5-phosphate to D-xylulose 5-phosphate.</text>
</comment>
<dbReference type="GO" id="GO:0019323">
    <property type="term" value="P:pentose catabolic process"/>
    <property type="evidence" value="ECO:0007669"/>
    <property type="project" value="UniProtKB-UniRule"/>
</dbReference>
<comment type="catalytic activity">
    <reaction evidence="1 10 11">
        <text>D-ribulose 5-phosphate = D-xylulose 5-phosphate</text>
        <dbReference type="Rhea" id="RHEA:13677"/>
        <dbReference type="ChEBI" id="CHEBI:57737"/>
        <dbReference type="ChEBI" id="CHEBI:58121"/>
        <dbReference type="EC" id="5.1.3.1"/>
    </reaction>
</comment>
<keyword evidence="13" id="KW-0170">Cobalt</keyword>
<protein>
    <recommendedName>
        <fullName evidence="7 10">Ribulose-phosphate 3-epimerase</fullName>
        <ecNumber evidence="7 10">5.1.3.1</ecNumber>
    </recommendedName>
</protein>
<dbReference type="SUPFAM" id="SSF51366">
    <property type="entry name" value="Ribulose-phoshate binding barrel"/>
    <property type="match status" value="1"/>
</dbReference>
<comment type="cofactor">
    <cofactor evidence="4">
        <name>Zn(2+)</name>
        <dbReference type="ChEBI" id="CHEBI:29105"/>
    </cofactor>
</comment>
<dbReference type="FunFam" id="3.20.20.70:FF:000004">
    <property type="entry name" value="Ribulose-phosphate 3-epimerase"/>
    <property type="match status" value="1"/>
</dbReference>
<dbReference type="GO" id="GO:0004750">
    <property type="term" value="F:D-ribulose-phosphate 3-epimerase activity"/>
    <property type="evidence" value="ECO:0007669"/>
    <property type="project" value="UniProtKB-UniRule"/>
</dbReference>
<comment type="cofactor">
    <cofactor evidence="10 13">
        <name>a divalent metal cation</name>
        <dbReference type="ChEBI" id="CHEBI:60240"/>
    </cofactor>
    <text evidence="10 13">Binds 1 divalent metal cation per subunit.</text>
</comment>
<evidence type="ECO:0000256" key="2">
    <source>
        <dbReference type="ARBA" id="ARBA00001936"/>
    </source>
</evidence>
<feature type="binding site" evidence="10 14">
    <location>
        <begin position="158"/>
        <end position="161"/>
    </location>
    <ligand>
        <name>substrate</name>
    </ligand>
</feature>
<feature type="binding site" evidence="10 13">
    <location>
        <position position="51"/>
    </location>
    <ligand>
        <name>a divalent metal cation</name>
        <dbReference type="ChEBI" id="CHEBI:60240"/>
    </ligand>
</feature>
<evidence type="ECO:0000256" key="13">
    <source>
        <dbReference type="PIRSR" id="PIRSR001461-2"/>
    </source>
</evidence>
<dbReference type="PIRSF" id="PIRSF001461">
    <property type="entry name" value="RPE"/>
    <property type="match status" value="1"/>
</dbReference>
<dbReference type="InterPro" id="IPR026019">
    <property type="entry name" value="Ribul_P_3_epim"/>
</dbReference>
<dbReference type="EMBL" id="JAUSVL010000001">
    <property type="protein sequence ID" value="MDQ0289743.1"/>
    <property type="molecule type" value="Genomic_DNA"/>
</dbReference>
<name>A0AAE3VFW2_9BACT</name>
<feature type="binding site" evidence="10 14">
    <location>
        <position position="24"/>
    </location>
    <ligand>
        <name>substrate</name>
    </ligand>
</feature>
<gene>
    <name evidence="10" type="primary">rpe</name>
    <name evidence="15" type="ORF">J3R75_001850</name>
</gene>
<feature type="binding site" evidence="10">
    <location>
        <begin position="192"/>
        <end position="194"/>
    </location>
    <ligand>
        <name>substrate</name>
    </ligand>
</feature>
<evidence type="ECO:0000256" key="6">
    <source>
        <dbReference type="ARBA" id="ARBA00009541"/>
    </source>
</evidence>
<dbReference type="PROSITE" id="PS01086">
    <property type="entry name" value="RIBUL_P_3_EPIMER_2"/>
    <property type="match status" value="1"/>
</dbReference>
<comment type="cofactor">
    <cofactor evidence="2">
        <name>Mn(2+)</name>
        <dbReference type="ChEBI" id="CHEBI:29035"/>
    </cofactor>
</comment>
<keyword evidence="9 10" id="KW-0413">Isomerase</keyword>
<dbReference type="NCBIfam" id="NF004076">
    <property type="entry name" value="PRK05581.1-4"/>
    <property type="match status" value="1"/>
</dbReference>
<comment type="similarity">
    <text evidence="6 10 11">Belongs to the ribulose-phosphate 3-epimerase family.</text>
</comment>
<evidence type="ECO:0000313" key="15">
    <source>
        <dbReference type="EMBL" id="MDQ0289743.1"/>
    </source>
</evidence>